<evidence type="ECO:0000313" key="2">
    <source>
        <dbReference type="Proteomes" id="UP000222598"/>
    </source>
</evidence>
<gene>
    <name evidence="1" type="primary">66</name>
    <name evidence="1" type="ORF">PBI_KIMONA_66</name>
</gene>
<dbReference type="GeneID" id="64872030"/>
<dbReference type="Proteomes" id="UP000222598">
    <property type="component" value="Segment"/>
</dbReference>
<keyword evidence="2" id="KW-1185">Reference proteome</keyword>
<evidence type="ECO:0000313" key="1">
    <source>
        <dbReference type="EMBL" id="ASZ75502.1"/>
    </source>
</evidence>
<accession>A0A249XUB7</accession>
<sequence length="79" mass="9515">MEYRRDVPVSTESEYWTVEMGPIPDRPRWHQGLYAHQAYQFPSIEAATRFAQTHKIRDPGRYIVIEYPDGRRWNGQEFE</sequence>
<name>A0A249XUB7_9CAUD</name>
<dbReference type="KEGG" id="vg:64872030"/>
<organism evidence="1 2">
    <name type="scientific">Mycobacterium phage Kimona</name>
    <dbReference type="NCBI Taxonomy" id="2024295"/>
    <lineage>
        <taxon>Viruses</taxon>
        <taxon>Duplodnaviria</taxon>
        <taxon>Heunggongvirae</taxon>
        <taxon>Uroviricota</taxon>
        <taxon>Caudoviricetes</taxon>
        <taxon>Kimonavirus</taxon>
        <taxon>Kimonavirus kimona</taxon>
    </lineage>
</organism>
<dbReference type="EMBL" id="MF472895">
    <property type="protein sequence ID" value="ASZ75502.1"/>
    <property type="molecule type" value="Genomic_DNA"/>
</dbReference>
<protein>
    <submittedName>
        <fullName evidence="1">Uncharacterized protein</fullName>
    </submittedName>
</protein>
<reference evidence="2" key="1">
    <citation type="submission" date="2017-07" db="EMBL/GenBank/DDBJ databases">
        <authorList>
            <person name="Sun Z.S."/>
            <person name="Albrecht U."/>
            <person name="Echele G."/>
            <person name="Lee C.C."/>
        </authorList>
    </citation>
    <scope>NUCLEOTIDE SEQUENCE [LARGE SCALE GENOMIC DNA]</scope>
</reference>
<proteinExistence type="predicted"/>
<dbReference type="RefSeq" id="YP_010062365.1">
    <property type="nucleotide sequence ID" value="NC_054793.1"/>
</dbReference>